<evidence type="ECO:0000256" key="1">
    <source>
        <dbReference type="SAM" id="MobiDB-lite"/>
    </source>
</evidence>
<accession>A0A8E0RRF7</accession>
<evidence type="ECO:0000313" key="4">
    <source>
        <dbReference type="Proteomes" id="UP000728185"/>
    </source>
</evidence>
<dbReference type="Proteomes" id="UP000728185">
    <property type="component" value="Unassembled WGS sequence"/>
</dbReference>
<gene>
    <name evidence="3" type="ORF">FBUS_00178</name>
    <name evidence="2" type="ORF">FBUS_00179</name>
</gene>
<dbReference type="OrthoDB" id="6226438at2759"/>
<sequence length="135" mass="16014">MSDEPESRSASQVKPEAKRSRRRGSYSKYTRDMRIRIVNAYNNDEDWQYVAKCCGVKYKTAYNWIKSQHDPPTVRYRTGRKKILSEIEIDEIVEWITEDSKLTLDEIRSRIYTWHKKAVSITTIGRCLRGYLDSK</sequence>
<comment type="caution">
    <text evidence="3">The sequence shown here is derived from an EMBL/GenBank/DDBJ whole genome shotgun (WGS) entry which is preliminary data.</text>
</comment>
<dbReference type="PANTHER" id="PTHR48472">
    <property type="entry name" value="TC1-LIKE TRANSPOSASE DDE DOMAIN-CONTAINING PROTEIN"/>
    <property type="match status" value="1"/>
</dbReference>
<dbReference type="PANTHER" id="PTHR48472:SF1">
    <property type="entry name" value="TC1-LIKE TRANSPOSASE DDE DOMAIN-CONTAINING PROTEIN"/>
    <property type="match status" value="1"/>
</dbReference>
<proteinExistence type="predicted"/>
<name>A0A8E0RRF7_9TREM</name>
<dbReference type="SUPFAM" id="SSF46689">
    <property type="entry name" value="Homeodomain-like"/>
    <property type="match status" value="1"/>
</dbReference>
<dbReference type="InterPro" id="IPR009057">
    <property type="entry name" value="Homeodomain-like_sf"/>
</dbReference>
<evidence type="ECO:0000313" key="2">
    <source>
        <dbReference type="EMBL" id="KAA0188290.1"/>
    </source>
</evidence>
<protein>
    <submittedName>
        <fullName evidence="3">Uncharacterized protein</fullName>
    </submittedName>
</protein>
<dbReference type="EMBL" id="LUCM01008502">
    <property type="protein sequence ID" value="KAA0188297.1"/>
    <property type="molecule type" value="Genomic_DNA"/>
</dbReference>
<keyword evidence="4" id="KW-1185">Reference proteome</keyword>
<evidence type="ECO:0000313" key="3">
    <source>
        <dbReference type="EMBL" id="KAA0188297.1"/>
    </source>
</evidence>
<reference evidence="3" key="1">
    <citation type="submission" date="2019-05" db="EMBL/GenBank/DDBJ databases">
        <title>Annotation for the trematode Fasciolopsis buski.</title>
        <authorList>
            <person name="Choi Y.-J."/>
        </authorList>
    </citation>
    <scope>NUCLEOTIDE SEQUENCE</scope>
    <source>
        <strain evidence="3">HT</strain>
        <tissue evidence="3">Whole worm</tissue>
    </source>
</reference>
<organism evidence="3 4">
    <name type="scientific">Fasciolopsis buskii</name>
    <dbReference type="NCBI Taxonomy" id="27845"/>
    <lineage>
        <taxon>Eukaryota</taxon>
        <taxon>Metazoa</taxon>
        <taxon>Spiralia</taxon>
        <taxon>Lophotrochozoa</taxon>
        <taxon>Platyhelminthes</taxon>
        <taxon>Trematoda</taxon>
        <taxon>Digenea</taxon>
        <taxon>Plagiorchiida</taxon>
        <taxon>Echinostomata</taxon>
        <taxon>Echinostomatoidea</taxon>
        <taxon>Fasciolidae</taxon>
        <taxon>Fasciolopsis</taxon>
    </lineage>
</organism>
<dbReference type="EMBL" id="LUCM01008502">
    <property type="protein sequence ID" value="KAA0188290.1"/>
    <property type="molecule type" value="Genomic_DNA"/>
</dbReference>
<feature type="region of interest" description="Disordered" evidence="1">
    <location>
        <begin position="1"/>
        <end position="27"/>
    </location>
</feature>
<dbReference type="AlphaFoldDB" id="A0A8E0RRF7"/>